<proteinExistence type="predicted"/>
<protein>
    <submittedName>
        <fullName evidence="1">Uncharacterized protein</fullName>
    </submittedName>
</protein>
<dbReference type="AlphaFoldDB" id="X1DIA4"/>
<comment type="caution">
    <text evidence="1">The sequence shown here is derived from an EMBL/GenBank/DDBJ whole genome shotgun (WGS) entry which is preliminary data.</text>
</comment>
<evidence type="ECO:0000313" key="1">
    <source>
        <dbReference type="EMBL" id="GAG96146.1"/>
    </source>
</evidence>
<organism evidence="1">
    <name type="scientific">marine sediment metagenome</name>
    <dbReference type="NCBI Taxonomy" id="412755"/>
    <lineage>
        <taxon>unclassified sequences</taxon>
        <taxon>metagenomes</taxon>
        <taxon>ecological metagenomes</taxon>
    </lineage>
</organism>
<dbReference type="EMBL" id="BART01019781">
    <property type="protein sequence ID" value="GAG96146.1"/>
    <property type="molecule type" value="Genomic_DNA"/>
</dbReference>
<name>X1DIA4_9ZZZZ</name>
<accession>X1DIA4</accession>
<gene>
    <name evidence="1" type="ORF">S01H4_36919</name>
</gene>
<feature type="non-terminal residue" evidence="1">
    <location>
        <position position="135"/>
    </location>
</feature>
<reference evidence="1" key="1">
    <citation type="journal article" date="2014" name="Front. Microbiol.">
        <title>High frequency of phylogenetically diverse reductive dehalogenase-homologous genes in deep subseafloor sedimentary metagenomes.</title>
        <authorList>
            <person name="Kawai M."/>
            <person name="Futagami T."/>
            <person name="Toyoda A."/>
            <person name="Takaki Y."/>
            <person name="Nishi S."/>
            <person name="Hori S."/>
            <person name="Arai W."/>
            <person name="Tsubouchi T."/>
            <person name="Morono Y."/>
            <person name="Uchiyama I."/>
            <person name="Ito T."/>
            <person name="Fujiyama A."/>
            <person name="Inagaki F."/>
            <person name="Takami H."/>
        </authorList>
    </citation>
    <scope>NUCLEOTIDE SEQUENCE</scope>
    <source>
        <strain evidence="1">Expedition CK06-06</strain>
    </source>
</reference>
<sequence length="135" mass="15575">MDTLKKIISEDIGGKIENIGFNEDWTITLEMFPDVNIHLVFTYFGDEFGDGITAEFKCFFSGERVITVPGEDSITYVDIIFDFIERMINHKDPFEKSYDTKTDLMKKVLTQRLEPFTLLKDKDQKNLASFLGAKV</sequence>